<feature type="domain" description="CSC1/OSCA1-like 7TM region" evidence="9">
    <location>
        <begin position="355"/>
        <end position="626"/>
    </location>
</feature>
<evidence type="ECO:0000256" key="7">
    <source>
        <dbReference type="SAM" id="MobiDB-lite"/>
    </source>
</evidence>
<dbReference type="InterPro" id="IPR032880">
    <property type="entry name" value="CSC1/OSCA1-like_N"/>
</dbReference>
<evidence type="ECO:0000256" key="8">
    <source>
        <dbReference type="SAM" id="Phobius"/>
    </source>
</evidence>
<dbReference type="PANTHER" id="PTHR13018">
    <property type="entry name" value="PROBABLE MEMBRANE PROTEIN DUF221-RELATED"/>
    <property type="match status" value="1"/>
</dbReference>
<dbReference type="InterPro" id="IPR045122">
    <property type="entry name" value="Csc1-like"/>
</dbReference>
<feature type="domain" description="CSC1/OSCA1-like cytosolic" evidence="11">
    <location>
        <begin position="185"/>
        <end position="344"/>
    </location>
</feature>
<feature type="transmembrane region" description="Helical" evidence="8">
    <location>
        <begin position="565"/>
        <end position="585"/>
    </location>
</feature>
<feature type="region of interest" description="Disordered" evidence="7">
    <location>
        <begin position="689"/>
        <end position="708"/>
    </location>
</feature>
<evidence type="ECO:0000256" key="2">
    <source>
        <dbReference type="ARBA" id="ARBA00007779"/>
    </source>
</evidence>
<evidence type="ECO:0008006" key="14">
    <source>
        <dbReference type="Google" id="ProtNLM"/>
    </source>
</evidence>
<evidence type="ECO:0000256" key="6">
    <source>
        <dbReference type="ARBA" id="ARBA00023136"/>
    </source>
</evidence>
<keyword evidence="5 8" id="KW-1133">Transmembrane helix</keyword>
<evidence type="ECO:0000256" key="5">
    <source>
        <dbReference type="ARBA" id="ARBA00022989"/>
    </source>
</evidence>
<dbReference type="Pfam" id="PF13967">
    <property type="entry name" value="RSN1_TM"/>
    <property type="match status" value="1"/>
</dbReference>
<feature type="transmembrane region" description="Helical" evidence="8">
    <location>
        <begin position="143"/>
        <end position="162"/>
    </location>
</feature>
<accession>A0A8T2SA03</accession>
<feature type="transmembrane region" description="Helical" evidence="8">
    <location>
        <begin position="495"/>
        <end position="521"/>
    </location>
</feature>
<proteinExistence type="inferred from homology"/>
<organism evidence="12 13">
    <name type="scientific">Ceratopteris richardii</name>
    <name type="common">Triangle waterfern</name>
    <dbReference type="NCBI Taxonomy" id="49495"/>
    <lineage>
        <taxon>Eukaryota</taxon>
        <taxon>Viridiplantae</taxon>
        <taxon>Streptophyta</taxon>
        <taxon>Embryophyta</taxon>
        <taxon>Tracheophyta</taxon>
        <taxon>Polypodiopsida</taxon>
        <taxon>Polypodiidae</taxon>
        <taxon>Polypodiales</taxon>
        <taxon>Pteridineae</taxon>
        <taxon>Pteridaceae</taxon>
        <taxon>Parkerioideae</taxon>
        <taxon>Ceratopteris</taxon>
    </lineage>
</organism>
<dbReference type="PANTHER" id="PTHR13018:SF100">
    <property type="entry name" value="CSC1-LIKE PROTEIN ERD4"/>
    <property type="match status" value="1"/>
</dbReference>
<feature type="transmembrane region" description="Helical" evidence="8">
    <location>
        <begin position="6"/>
        <end position="27"/>
    </location>
</feature>
<dbReference type="OMA" id="CSCKKEN"/>
<evidence type="ECO:0000256" key="4">
    <source>
        <dbReference type="ARBA" id="ARBA00022692"/>
    </source>
</evidence>
<feature type="transmembrane region" description="Helical" evidence="8">
    <location>
        <begin position="79"/>
        <end position="103"/>
    </location>
</feature>
<gene>
    <name evidence="12" type="ORF">KP509_21G053600</name>
</gene>
<feature type="transmembrane region" description="Helical" evidence="8">
    <location>
        <begin position="357"/>
        <end position="383"/>
    </location>
</feature>
<feature type="transmembrane region" description="Helical" evidence="8">
    <location>
        <begin position="450"/>
        <end position="475"/>
    </location>
</feature>
<feature type="compositionally biased region" description="Basic and acidic residues" evidence="7">
    <location>
        <begin position="699"/>
        <end position="708"/>
    </location>
</feature>
<evidence type="ECO:0000256" key="1">
    <source>
        <dbReference type="ARBA" id="ARBA00004141"/>
    </source>
</evidence>
<evidence type="ECO:0000256" key="3">
    <source>
        <dbReference type="ARBA" id="ARBA00022448"/>
    </source>
</evidence>
<protein>
    <recommendedName>
        <fullName evidence="14">CSC1-like protein ERD4</fullName>
    </recommendedName>
</protein>
<dbReference type="Pfam" id="PF14703">
    <property type="entry name" value="PHM7_cyt"/>
    <property type="match status" value="1"/>
</dbReference>
<keyword evidence="6 8" id="KW-0472">Membrane</keyword>
<dbReference type="InterPro" id="IPR027815">
    <property type="entry name" value="CSC1/OSCA1-like_cyt"/>
</dbReference>
<dbReference type="OrthoDB" id="1689567at2759"/>
<evidence type="ECO:0000259" key="11">
    <source>
        <dbReference type="Pfam" id="PF14703"/>
    </source>
</evidence>
<comment type="similarity">
    <text evidence="2">Belongs to the CSC1 (TC 1.A.17) family.</text>
</comment>
<feature type="transmembrane region" description="Helical" evidence="8">
    <location>
        <begin position="409"/>
        <end position="429"/>
    </location>
</feature>
<dbReference type="EMBL" id="CM035426">
    <property type="protein sequence ID" value="KAH7315529.1"/>
    <property type="molecule type" value="Genomic_DNA"/>
</dbReference>
<dbReference type="GO" id="GO:0005886">
    <property type="term" value="C:plasma membrane"/>
    <property type="evidence" value="ECO:0007669"/>
    <property type="project" value="TreeGrafter"/>
</dbReference>
<keyword evidence="13" id="KW-1185">Reference proteome</keyword>
<dbReference type="Pfam" id="PF02714">
    <property type="entry name" value="RSN1_7TM"/>
    <property type="match status" value="1"/>
</dbReference>
<keyword evidence="4 8" id="KW-0812">Transmembrane</keyword>
<feature type="domain" description="CSC1/OSCA1-like N-terminal transmembrane" evidence="10">
    <location>
        <begin position="6"/>
        <end position="163"/>
    </location>
</feature>
<dbReference type="AlphaFoldDB" id="A0A8T2SA03"/>
<comment type="subcellular location">
    <subcellularLocation>
        <location evidence="1">Membrane</location>
        <topology evidence="1">Multi-pass membrane protein</topology>
    </subcellularLocation>
</comment>
<comment type="caution">
    <text evidence="12">The sequence shown here is derived from an EMBL/GenBank/DDBJ whole genome shotgun (WGS) entry which is preliminary data.</text>
</comment>
<evidence type="ECO:0000313" key="12">
    <source>
        <dbReference type="EMBL" id="KAH7315529.1"/>
    </source>
</evidence>
<dbReference type="Proteomes" id="UP000825935">
    <property type="component" value="Chromosome 21"/>
</dbReference>
<dbReference type="InterPro" id="IPR003864">
    <property type="entry name" value="CSC1/OSCA1-like_7TM"/>
</dbReference>
<evidence type="ECO:0000313" key="13">
    <source>
        <dbReference type="Proteomes" id="UP000825935"/>
    </source>
</evidence>
<keyword evidence="3" id="KW-0813">Transport</keyword>
<name>A0A8T2SA03_CERRI</name>
<reference evidence="12" key="1">
    <citation type="submission" date="2021-08" db="EMBL/GenBank/DDBJ databases">
        <title>WGS assembly of Ceratopteris richardii.</title>
        <authorList>
            <person name="Marchant D.B."/>
            <person name="Chen G."/>
            <person name="Jenkins J."/>
            <person name="Shu S."/>
            <person name="Leebens-Mack J."/>
            <person name="Grimwood J."/>
            <person name="Schmutz J."/>
            <person name="Soltis P."/>
            <person name="Soltis D."/>
            <person name="Chen Z.-H."/>
        </authorList>
    </citation>
    <scope>NUCLEOTIDE SEQUENCE</scope>
    <source>
        <strain evidence="12">Whitten #5841</strain>
        <tissue evidence="12">Leaf</tissue>
    </source>
</reference>
<evidence type="ECO:0000259" key="9">
    <source>
        <dbReference type="Pfam" id="PF02714"/>
    </source>
</evidence>
<feature type="transmembrane region" description="Helical" evidence="8">
    <location>
        <begin position="634"/>
        <end position="655"/>
    </location>
</feature>
<sequence length="708" mass="79665">MDTSGFVTSLVTSFIIFLVLYILHLVLSRFPGNDVVYYPSKLLKNIPPPAHRGPLTWISEAWSATEEQILHHAGLDATVYMIFLSSALWICLYTAFYCIPVLLPLSGTDDYYEAQAKKNATGLNVTDFDKVAMGNVTNRSPRLWAFALADYWLTIVILYVLWRSYKHVVQLRTQYQSSPKARPEQYAVLVRDIPQPPSGSISEEVDTFFRGIYPTSYESCVVVTDMSKSSKVWNEIETCRRKLAHSEAVYEISKKRPTHRTGKFGLYGPKVDSIDYYKEEMEKLEPMLKDEQRNANSKSQKGAAIVIFNSRVAATSASQAMHSEFANKWTTMAAPEPREVVWGNLPIPLVQRLARQFMVYVVVFLTIVFYMIPIAFISAIIALDNLEKKLTFLKPIVETPAVKAILQAYLPQLALIVFLALLPMLLLKLSTLEGIPAQSHIVRAAAGKYFYFNVFNVFLGVTLAGSLFNSLNAIIDDPKSIVSLLSKSLPLQATFFITFVALKFFVGYGLQLCRIVPLIIFHLKRKYLCKTDEEIRDAWAPGSFNYATCVPADMLILTITVCYSVIAPVVLAFAIVYFGLGWLLMRNQALNVMVPSWESGGRMWPHMHSRILAALFLSQLTMLGYFGVKEFVYVFLMIPPIIATLVFAYICRQLFYPSFSGSSMSAASKEAKEVPPTESVIEEYTPKCMVSSHGTKGTSDPEKHDENI</sequence>
<evidence type="ECO:0000259" key="10">
    <source>
        <dbReference type="Pfam" id="PF13967"/>
    </source>
</evidence>
<dbReference type="GO" id="GO:0005227">
    <property type="term" value="F:calcium-activated cation channel activity"/>
    <property type="evidence" value="ECO:0007669"/>
    <property type="project" value="InterPro"/>
</dbReference>